<keyword evidence="2" id="KW-1185">Reference proteome</keyword>
<sequence>MHNARCHYIDFCNLSTFPQLTKKANSLTIVKSNVGEFGRRENVTAVKVSFTVCGQRRSNCSTRALRQVTPGRREDTQRS</sequence>
<dbReference type="EMBL" id="BMAT01004993">
    <property type="protein sequence ID" value="GFR85192.1"/>
    <property type="molecule type" value="Genomic_DNA"/>
</dbReference>
<protein>
    <submittedName>
        <fullName evidence="1">Uncharacterized protein</fullName>
    </submittedName>
</protein>
<evidence type="ECO:0000313" key="1">
    <source>
        <dbReference type="EMBL" id="GFR85192.1"/>
    </source>
</evidence>
<dbReference type="Proteomes" id="UP000762676">
    <property type="component" value="Unassembled WGS sequence"/>
</dbReference>
<accession>A0AAV4GHJ8</accession>
<gene>
    <name evidence="1" type="ORF">ElyMa_002436100</name>
</gene>
<organism evidence="1 2">
    <name type="scientific">Elysia marginata</name>
    <dbReference type="NCBI Taxonomy" id="1093978"/>
    <lineage>
        <taxon>Eukaryota</taxon>
        <taxon>Metazoa</taxon>
        <taxon>Spiralia</taxon>
        <taxon>Lophotrochozoa</taxon>
        <taxon>Mollusca</taxon>
        <taxon>Gastropoda</taxon>
        <taxon>Heterobranchia</taxon>
        <taxon>Euthyneura</taxon>
        <taxon>Panpulmonata</taxon>
        <taxon>Sacoglossa</taxon>
        <taxon>Placobranchoidea</taxon>
        <taxon>Plakobranchidae</taxon>
        <taxon>Elysia</taxon>
    </lineage>
</organism>
<feature type="non-terminal residue" evidence="1">
    <location>
        <position position="79"/>
    </location>
</feature>
<dbReference type="AlphaFoldDB" id="A0AAV4GHJ8"/>
<comment type="caution">
    <text evidence="1">The sequence shown here is derived from an EMBL/GenBank/DDBJ whole genome shotgun (WGS) entry which is preliminary data.</text>
</comment>
<proteinExistence type="predicted"/>
<evidence type="ECO:0000313" key="2">
    <source>
        <dbReference type="Proteomes" id="UP000762676"/>
    </source>
</evidence>
<reference evidence="1 2" key="1">
    <citation type="journal article" date="2021" name="Elife">
        <title>Chloroplast acquisition without the gene transfer in kleptoplastic sea slugs, Plakobranchus ocellatus.</title>
        <authorList>
            <person name="Maeda T."/>
            <person name="Takahashi S."/>
            <person name="Yoshida T."/>
            <person name="Shimamura S."/>
            <person name="Takaki Y."/>
            <person name="Nagai Y."/>
            <person name="Toyoda A."/>
            <person name="Suzuki Y."/>
            <person name="Arimoto A."/>
            <person name="Ishii H."/>
            <person name="Satoh N."/>
            <person name="Nishiyama T."/>
            <person name="Hasebe M."/>
            <person name="Maruyama T."/>
            <person name="Minagawa J."/>
            <person name="Obokata J."/>
            <person name="Shigenobu S."/>
        </authorList>
    </citation>
    <scope>NUCLEOTIDE SEQUENCE [LARGE SCALE GENOMIC DNA]</scope>
</reference>
<name>A0AAV4GHJ8_9GAST</name>